<organism evidence="1 2">
    <name type="scientific">Phaseolus angularis</name>
    <name type="common">Azuki bean</name>
    <name type="synonym">Vigna angularis</name>
    <dbReference type="NCBI Taxonomy" id="3914"/>
    <lineage>
        <taxon>Eukaryota</taxon>
        <taxon>Viridiplantae</taxon>
        <taxon>Streptophyta</taxon>
        <taxon>Embryophyta</taxon>
        <taxon>Tracheophyta</taxon>
        <taxon>Spermatophyta</taxon>
        <taxon>Magnoliopsida</taxon>
        <taxon>eudicotyledons</taxon>
        <taxon>Gunneridae</taxon>
        <taxon>Pentapetalae</taxon>
        <taxon>rosids</taxon>
        <taxon>fabids</taxon>
        <taxon>Fabales</taxon>
        <taxon>Fabaceae</taxon>
        <taxon>Papilionoideae</taxon>
        <taxon>50 kb inversion clade</taxon>
        <taxon>NPAAA clade</taxon>
        <taxon>indigoferoid/millettioid clade</taxon>
        <taxon>Phaseoleae</taxon>
        <taxon>Vigna</taxon>
    </lineage>
</organism>
<dbReference type="AlphaFoldDB" id="A0A8T0JV60"/>
<reference evidence="1 2" key="1">
    <citation type="submission" date="2020-05" db="EMBL/GenBank/DDBJ databases">
        <title>Vigna angularis (adzuki bean) Var. LongXiaoDou No. 4 denovo assembly.</title>
        <authorList>
            <person name="Xiang H."/>
        </authorList>
    </citation>
    <scope>NUCLEOTIDE SEQUENCE [LARGE SCALE GENOMIC DNA]</scope>
    <source>
        <tissue evidence="1">Leaf</tissue>
    </source>
</reference>
<dbReference type="Proteomes" id="UP000743370">
    <property type="component" value="Unassembled WGS sequence"/>
</dbReference>
<protein>
    <submittedName>
        <fullName evidence="1">Uncharacterized protein</fullName>
    </submittedName>
</protein>
<proteinExistence type="predicted"/>
<gene>
    <name evidence="1" type="ORF">HKW66_Vig0147400</name>
</gene>
<comment type="caution">
    <text evidence="1">The sequence shown here is derived from an EMBL/GenBank/DDBJ whole genome shotgun (WGS) entry which is preliminary data.</text>
</comment>
<evidence type="ECO:0000313" key="1">
    <source>
        <dbReference type="EMBL" id="KAG2384496.1"/>
    </source>
</evidence>
<evidence type="ECO:0000313" key="2">
    <source>
        <dbReference type="Proteomes" id="UP000743370"/>
    </source>
</evidence>
<name>A0A8T0JV60_PHAAN</name>
<dbReference type="EMBL" id="JABFOF010000008">
    <property type="protein sequence ID" value="KAG2384496.1"/>
    <property type="molecule type" value="Genomic_DNA"/>
</dbReference>
<accession>A0A8T0JV60</accession>
<sequence length="156" mass="17960">MPVTLNTPQVPLNSKDSEMMGIGNENRQCLKAKGPCLSSDAQGVVEIEKPQRTSYDVGSVEQQSDTNLVESFQVLSVIQNYEQNYEQVLVESFQVQWKRWSLYMETRERLRMSNILRTLRKQYMYRAIKSDDIATLVYITYANTLESFASSLMAIL</sequence>